<reference evidence="6" key="1">
    <citation type="submission" date="2016-10" db="EMBL/GenBank/DDBJ databases">
        <authorList>
            <person name="Varghese N."/>
            <person name="Submissions S."/>
        </authorList>
    </citation>
    <scope>NUCLEOTIDE SEQUENCE [LARGE SCALE GENOMIC DNA]</scope>
    <source>
        <strain evidence="6">DSM 44232</strain>
    </source>
</reference>
<dbReference type="PROSITE" id="PS00012">
    <property type="entry name" value="PHOSPHOPANTETHEINE"/>
    <property type="match status" value="1"/>
</dbReference>
<dbReference type="NCBIfam" id="TIGR01733">
    <property type="entry name" value="AA-adenyl-dom"/>
    <property type="match status" value="1"/>
</dbReference>
<dbReference type="Proteomes" id="UP000198583">
    <property type="component" value="Unassembled WGS sequence"/>
</dbReference>
<dbReference type="GO" id="GO:0031177">
    <property type="term" value="F:phosphopantetheine binding"/>
    <property type="evidence" value="ECO:0007669"/>
    <property type="project" value="InterPro"/>
</dbReference>
<dbReference type="InterPro" id="IPR009081">
    <property type="entry name" value="PP-bd_ACP"/>
</dbReference>
<dbReference type="AlphaFoldDB" id="A0A1I6FDK1"/>
<dbReference type="GO" id="GO:0044550">
    <property type="term" value="P:secondary metabolite biosynthetic process"/>
    <property type="evidence" value="ECO:0007669"/>
    <property type="project" value="TreeGrafter"/>
</dbReference>
<keyword evidence="6" id="KW-1185">Reference proteome</keyword>
<evidence type="ECO:0000313" key="6">
    <source>
        <dbReference type="Proteomes" id="UP000198583"/>
    </source>
</evidence>
<dbReference type="PROSITE" id="PS50075">
    <property type="entry name" value="CARRIER"/>
    <property type="match status" value="1"/>
</dbReference>
<dbReference type="PROSITE" id="PS00455">
    <property type="entry name" value="AMP_BINDING"/>
    <property type="match status" value="1"/>
</dbReference>
<dbReference type="InterPro" id="IPR006162">
    <property type="entry name" value="Ppantetheine_attach_site"/>
</dbReference>
<dbReference type="FunFam" id="3.30.300.30:FF:000010">
    <property type="entry name" value="Enterobactin synthetase component F"/>
    <property type="match status" value="1"/>
</dbReference>
<dbReference type="Gene3D" id="3.30.300.30">
    <property type="match status" value="1"/>
</dbReference>
<evidence type="ECO:0000313" key="5">
    <source>
        <dbReference type="EMBL" id="SFR28061.1"/>
    </source>
</evidence>
<evidence type="ECO:0000256" key="2">
    <source>
        <dbReference type="ARBA" id="ARBA00022553"/>
    </source>
</evidence>
<proteinExistence type="predicted"/>
<dbReference type="PANTHER" id="PTHR45527:SF1">
    <property type="entry name" value="FATTY ACID SYNTHASE"/>
    <property type="match status" value="1"/>
</dbReference>
<feature type="domain" description="Carrier" evidence="4">
    <location>
        <begin position="526"/>
        <end position="601"/>
    </location>
</feature>
<dbReference type="SMART" id="SM00823">
    <property type="entry name" value="PKS_PP"/>
    <property type="match status" value="1"/>
</dbReference>
<dbReference type="SUPFAM" id="SSF47336">
    <property type="entry name" value="ACP-like"/>
    <property type="match status" value="1"/>
</dbReference>
<keyword evidence="2" id="KW-0597">Phosphoprotein</keyword>
<dbReference type="InterPro" id="IPR020806">
    <property type="entry name" value="PKS_PP-bd"/>
</dbReference>
<evidence type="ECO:0000259" key="4">
    <source>
        <dbReference type="PROSITE" id="PS50075"/>
    </source>
</evidence>
<dbReference type="InterPro" id="IPR020845">
    <property type="entry name" value="AMP-binding_CS"/>
</dbReference>
<dbReference type="Gene3D" id="3.40.50.12780">
    <property type="entry name" value="N-terminal domain of ligase-like"/>
    <property type="match status" value="1"/>
</dbReference>
<dbReference type="InterPro" id="IPR010071">
    <property type="entry name" value="AA_adenyl_dom"/>
</dbReference>
<dbReference type="CDD" id="cd05930">
    <property type="entry name" value="A_NRPS"/>
    <property type="match status" value="1"/>
</dbReference>
<feature type="region of interest" description="Disordered" evidence="3">
    <location>
        <begin position="600"/>
        <end position="634"/>
    </location>
</feature>
<dbReference type="Pfam" id="PF00501">
    <property type="entry name" value="AMP-binding"/>
    <property type="match status" value="1"/>
</dbReference>
<dbReference type="InterPro" id="IPR045851">
    <property type="entry name" value="AMP-bd_C_sf"/>
</dbReference>
<dbReference type="STRING" id="84724.SAMN04488564_112172"/>
<dbReference type="InterPro" id="IPR025110">
    <property type="entry name" value="AMP-bd_C"/>
</dbReference>
<dbReference type="RefSeq" id="WP_177320783.1">
    <property type="nucleotide sequence ID" value="NZ_FOYL01000012.1"/>
</dbReference>
<dbReference type="GO" id="GO:0043041">
    <property type="term" value="P:amino acid activation for nonribosomal peptide biosynthetic process"/>
    <property type="evidence" value="ECO:0007669"/>
    <property type="project" value="TreeGrafter"/>
</dbReference>
<dbReference type="SUPFAM" id="SSF56801">
    <property type="entry name" value="Acetyl-CoA synthetase-like"/>
    <property type="match status" value="1"/>
</dbReference>
<dbReference type="GO" id="GO:0005737">
    <property type="term" value="C:cytoplasm"/>
    <property type="evidence" value="ECO:0007669"/>
    <property type="project" value="TreeGrafter"/>
</dbReference>
<organism evidence="5 6">
    <name type="scientific">Lentzea waywayandensis</name>
    <dbReference type="NCBI Taxonomy" id="84724"/>
    <lineage>
        <taxon>Bacteria</taxon>
        <taxon>Bacillati</taxon>
        <taxon>Actinomycetota</taxon>
        <taxon>Actinomycetes</taxon>
        <taxon>Pseudonocardiales</taxon>
        <taxon>Pseudonocardiaceae</taxon>
        <taxon>Lentzea</taxon>
    </lineage>
</organism>
<dbReference type="Pfam" id="PF13193">
    <property type="entry name" value="AMP-binding_C"/>
    <property type="match status" value="1"/>
</dbReference>
<sequence length="634" mass="67150">MTTASQDTLHGRIAEQARRHPAAIAVSGVDGVLSYAELVEQAGAVAHRLTALGVGPHRPVGLVAPRSAALMVGMLGILQAGHAYLPLEPSHPSARLAELVERAGAVALVGTRELVSGLGTGLPAVLLDEPAPANEEVSAPPAVPGEALCYVLFTSGSTGRPKGVAVEHRQYLHYLDGLAEHVEPARSWALVSTFAADLGSTNVFAALTTGGTVHLVPHETATDSAALAAYLREHEVDAMKLTPSHVEALGGPDGEWLAAILPRRLLICAGEPLSWALVDRIRAARPGLAVQNHYGPTETTVSMLAHHVGRDRPDSATVPLGMPFRGTGVRVLGVDGEEVPAGVPGELHVHGGGLARGYLDDPGSTSRRFLPIAGGRSYRTGDLVRRLDSGDIEFLGRIDDQVKIAGFRVEPGEVRAVLAEHPAVRQAAVHVREDRPGRRQLVGYVTGPDSTVDGAELRRFLARRLPDHMVPAAVLVLAELPLTPNGKLDRAALPAPWRAGGAADAVPASDLDRAALPAPWRAADAVPAGDLEGVVTAAWRETLGADGVGPHDNFFDIGGNSLLLIQLRARLQRALGRDVRTVTLFRNPTVRMFVHHLAESGQAPTEQVRSQRTPNSYAERSRRRAALRRNDDDG</sequence>
<dbReference type="EMBL" id="FOYL01000012">
    <property type="protein sequence ID" value="SFR28061.1"/>
    <property type="molecule type" value="Genomic_DNA"/>
</dbReference>
<dbReference type="InterPro" id="IPR042099">
    <property type="entry name" value="ANL_N_sf"/>
</dbReference>
<keyword evidence="1" id="KW-0596">Phosphopantetheine</keyword>
<protein>
    <submittedName>
        <fullName evidence="5">Amino acid adenylation domain-containing protein</fullName>
    </submittedName>
</protein>
<name>A0A1I6FDK1_9PSEU</name>
<feature type="compositionally biased region" description="Polar residues" evidence="3">
    <location>
        <begin position="602"/>
        <end position="616"/>
    </location>
</feature>
<accession>A0A1I6FDK1</accession>
<evidence type="ECO:0000256" key="1">
    <source>
        <dbReference type="ARBA" id="ARBA00022450"/>
    </source>
</evidence>
<evidence type="ECO:0000256" key="3">
    <source>
        <dbReference type="SAM" id="MobiDB-lite"/>
    </source>
</evidence>
<dbReference type="Pfam" id="PF00550">
    <property type="entry name" value="PP-binding"/>
    <property type="match status" value="1"/>
</dbReference>
<dbReference type="InterPro" id="IPR036736">
    <property type="entry name" value="ACP-like_sf"/>
</dbReference>
<gene>
    <name evidence="5" type="ORF">SAMN04488564_112172</name>
</gene>
<dbReference type="InterPro" id="IPR000873">
    <property type="entry name" value="AMP-dep_synth/lig_dom"/>
</dbReference>
<dbReference type="Gene3D" id="1.10.1200.10">
    <property type="entry name" value="ACP-like"/>
    <property type="match status" value="1"/>
</dbReference>
<dbReference type="PANTHER" id="PTHR45527">
    <property type="entry name" value="NONRIBOSOMAL PEPTIDE SYNTHETASE"/>
    <property type="match status" value="1"/>
</dbReference>